<organism evidence="6 7">
    <name type="scientific">Halocatena marina</name>
    <dbReference type="NCBI Taxonomy" id="2934937"/>
    <lineage>
        <taxon>Archaea</taxon>
        <taxon>Methanobacteriati</taxon>
        <taxon>Methanobacteriota</taxon>
        <taxon>Stenosarchaea group</taxon>
        <taxon>Halobacteria</taxon>
        <taxon>Halobacteriales</taxon>
        <taxon>Natronomonadaceae</taxon>
        <taxon>Halocatena</taxon>
    </lineage>
</organism>
<sequence>MGNRSVDPSDTQKSYNQVLAQEIRAGLREFNRSSSSLFLSAVSAGLDLGFTLIAVAAVATLAHGQSELVSQLLTANAYTVGFIFVILGRSELFTEHTTLAVLPVLDRQRSIWDLASTWGIIYAGNILGGLIFAGFAVVIGPEFGIFELSVLGEIVAPYTTHSTLGLFGGAVLAGWLMGLLSWLVTAVRDSSGRIFFVWFTTLLIGFTHLPHSIAGHIEMTAAVLATPLGIGAYSHFLLVATLGNAIGGVFFVALVKYGHVARGSTGETGLTGGYMQVYEQSQQSGENEKGAVNED</sequence>
<dbReference type="GeneID" id="76198877"/>
<dbReference type="EMBL" id="JBHTAX010000001">
    <property type="protein sequence ID" value="MFC7189305.1"/>
    <property type="molecule type" value="Genomic_DNA"/>
</dbReference>
<dbReference type="RefSeq" id="WP_264555030.1">
    <property type="nucleotide sequence ID" value="NZ_CP109979.1"/>
</dbReference>
<name>A0ABD5YJB4_9EURY</name>
<dbReference type="Pfam" id="PF01226">
    <property type="entry name" value="Form_Nir_trans"/>
    <property type="match status" value="1"/>
</dbReference>
<comment type="caution">
    <text evidence="6">The sequence shown here is derived from an EMBL/GenBank/DDBJ whole genome shotgun (WGS) entry which is preliminary data.</text>
</comment>
<dbReference type="AlphaFoldDB" id="A0ABD5YJB4"/>
<feature type="transmembrane region" description="Helical" evidence="5">
    <location>
        <begin position="117"/>
        <end position="139"/>
    </location>
</feature>
<dbReference type="GO" id="GO:0016020">
    <property type="term" value="C:membrane"/>
    <property type="evidence" value="ECO:0007669"/>
    <property type="project" value="UniProtKB-SubCell"/>
</dbReference>
<feature type="transmembrane region" description="Helical" evidence="5">
    <location>
        <begin position="166"/>
        <end position="187"/>
    </location>
</feature>
<dbReference type="PANTHER" id="PTHR30520:SF2">
    <property type="entry name" value="INNER MEMBRANE PROTEIN YFDC"/>
    <property type="match status" value="1"/>
</dbReference>
<evidence type="ECO:0000313" key="7">
    <source>
        <dbReference type="Proteomes" id="UP001596417"/>
    </source>
</evidence>
<reference evidence="6 7" key="1">
    <citation type="journal article" date="2019" name="Int. J. Syst. Evol. Microbiol.">
        <title>The Global Catalogue of Microorganisms (GCM) 10K type strain sequencing project: providing services to taxonomists for standard genome sequencing and annotation.</title>
        <authorList>
            <consortium name="The Broad Institute Genomics Platform"/>
            <consortium name="The Broad Institute Genome Sequencing Center for Infectious Disease"/>
            <person name="Wu L."/>
            <person name="Ma J."/>
        </authorList>
    </citation>
    <scope>NUCLEOTIDE SEQUENCE [LARGE SCALE GENOMIC DNA]</scope>
    <source>
        <strain evidence="6 7">RDMS1</strain>
    </source>
</reference>
<evidence type="ECO:0000256" key="1">
    <source>
        <dbReference type="ARBA" id="ARBA00004141"/>
    </source>
</evidence>
<accession>A0ABD5YJB4</accession>
<comment type="subcellular location">
    <subcellularLocation>
        <location evidence="1">Membrane</location>
        <topology evidence="1">Multi-pass membrane protein</topology>
    </subcellularLocation>
</comment>
<keyword evidence="2 5" id="KW-0812">Transmembrane</keyword>
<dbReference type="InterPro" id="IPR023271">
    <property type="entry name" value="Aquaporin-like"/>
</dbReference>
<feature type="transmembrane region" description="Helical" evidence="5">
    <location>
        <begin position="68"/>
        <end position="87"/>
    </location>
</feature>
<dbReference type="InterPro" id="IPR000292">
    <property type="entry name" value="For/NO2_transpt"/>
</dbReference>
<evidence type="ECO:0000256" key="5">
    <source>
        <dbReference type="SAM" id="Phobius"/>
    </source>
</evidence>
<keyword evidence="7" id="KW-1185">Reference proteome</keyword>
<dbReference type="Gene3D" id="1.20.1080.10">
    <property type="entry name" value="Glycerol uptake facilitator protein"/>
    <property type="match status" value="1"/>
</dbReference>
<feature type="transmembrane region" description="Helical" evidence="5">
    <location>
        <begin position="37"/>
        <end position="62"/>
    </location>
</feature>
<feature type="transmembrane region" description="Helical" evidence="5">
    <location>
        <begin position="233"/>
        <end position="255"/>
    </location>
</feature>
<dbReference type="Proteomes" id="UP001596417">
    <property type="component" value="Unassembled WGS sequence"/>
</dbReference>
<proteinExistence type="predicted"/>
<dbReference type="PANTHER" id="PTHR30520">
    <property type="entry name" value="FORMATE TRANSPORTER-RELATED"/>
    <property type="match status" value="1"/>
</dbReference>
<gene>
    <name evidence="6" type="ORF">ACFQL7_05225</name>
</gene>
<evidence type="ECO:0000256" key="3">
    <source>
        <dbReference type="ARBA" id="ARBA00022989"/>
    </source>
</evidence>
<evidence type="ECO:0000256" key="2">
    <source>
        <dbReference type="ARBA" id="ARBA00022692"/>
    </source>
</evidence>
<keyword evidence="4 5" id="KW-0472">Membrane</keyword>
<protein>
    <submittedName>
        <fullName evidence="6">Formate/nitrite transporter family protein</fullName>
    </submittedName>
</protein>
<evidence type="ECO:0000256" key="4">
    <source>
        <dbReference type="ARBA" id="ARBA00023136"/>
    </source>
</evidence>
<keyword evidence="3 5" id="KW-1133">Transmembrane helix</keyword>
<feature type="transmembrane region" description="Helical" evidence="5">
    <location>
        <begin position="194"/>
        <end position="213"/>
    </location>
</feature>
<evidence type="ECO:0000313" key="6">
    <source>
        <dbReference type="EMBL" id="MFC7189305.1"/>
    </source>
</evidence>